<proteinExistence type="predicted"/>
<accession>A0ABZ2EG01</accession>
<protein>
    <submittedName>
        <fullName evidence="1">Uncharacterized protein</fullName>
    </submittedName>
</protein>
<reference evidence="2" key="1">
    <citation type="submission" date="2024-01" db="EMBL/GenBank/DDBJ databases">
        <title>Mycovorax composti gen. nov. sp. nov., a member of the family Chitinophagaceae isolated from button mushroom compost.</title>
        <authorList>
            <person name="Thai M."/>
            <person name="Bell T.L."/>
            <person name="Kertesz M.A."/>
        </authorList>
    </citation>
    <scope>NUCLEOTIDE SEQUENCE [LARGE SCALE GENOMIC DNA]</scope>
    <source>
        <strain evidence="2">C216</strain>
    </source>
</reference>
<dbReference type="Proteomes" id="UP001321305">
    <property type="component" value="Chromosome"/>
</dbReference>
<evidence type="ECO:0000313" key="2">
    <source>
        <dbReference type="Proteomes" id="UP001321305"/>
    </source>
</evidence>
<evidence type="ECO:0000313" key="1">
    <source>
        <dbReference type="EMBL" id="WWC82422.1"/>
    </source>
</evidence>
<sequence length="33" mass="3892">MNRVLFSNPSDHEICGESWMLLTIFLIGLLYDY</sequence>
<organism evidence="1 2">
    <name type="scientific">Mycovorax composti</name>
    <dbReference type="NCBI Taxonomy" id="2962693"/>
    <lineage>
        <taxon>Bacteria</taxon>
        <taxon>Pseudomonadati</taxon>
        <taxon>Bacteroidota</taxon>
        <taxon>Chitinophagia</taxon>
        <taxon>Chitinophagales</taxon>
        <taxon>Chitinophagaceae</taxon>
        <taxon>Mycovorax</taxon>
    </lineage>
</organism>
<name>A0ABZ2EG01_9BACT</name>
<gene>
    <name evidence="1" type="ORF">PIECOFPK_00125</name>
</gene>
<dbReference type="EMBL" id="CP144143">
    <property type="protein sequence ID" value="WWC82422.1"/>
    <property type="molecule type" value="Genomic_DNA"/>
</dbReference>
<keyword evidence="2" id="KW-1185">Reference proteome</keyword>